<dbReference type="Proteomes" id="UP001461498">
    <property type="component" value="Unassembled WGS sequence"/>
</dbReference>
<keyword evidence="2" id="KW-1185">Reference proteome</keyword>
<dbReference type="GO" id="GO:0008080">
    <property type="term" value="F:N-acetyltransferase activity"/>
    <property type="evidence" value="ECO:0007669"/>
    <property type="project" value="TreeGrafter"/>
</dbReference>
<dbReference type="SUPFAM" id="SSF55729">
    <property type="entry name" value="Acyl-CoA N-acyltransferases (Nat)"/>
    <property type="match status" value="1"/>
</dbReference>
<evidence type="ECO:0000313" key="2">
    <source>
        <dbReference type="Proteomes" id="UP001461498"/>
    </source>
</evidence>
<reference evidence="1 2" key="1">
    <citation type="submission" date="2022-12" db="EMBL/GenBank/DDBJ databases">
        <title>Chromosome-level genome assembly of true bugs.</title>
        <authorList>
            <person name="Ma L."/>
            <person name="Li H."/>
        </authorList>
    </citation>
    <scope>NUCLEOTIDE SEQUENCE [LARGE SCALE GENOMIC DNA]</scope>
    <source>
        <strain evidence="1">Lab_2022b</strain>
    </source>
</reference>
<name>A0AAW1DST0_9HEMI</name>
<organism evidence="1 2">
    <name type="scientific">Rhynocoris fuscipes</name>
    <dbReference type="NCBI Taxonomy" id="488301"/>
    <lineage>
        <taxon>Eukaryota</taxon>
        <taxon>Metazoa</taxon>
        <taxon>Ecdysozoa</taxon>
        <taxon>Arthropoda</taxon>
        <taxon>Hexapoda</taxon>
        <taxon>Insecta</taxon>
        <taxon>Pterygota</taxon>
        <taxon>Neoptera</taxon>
        <taxon>Paraneoptera</taxon>
        <taxon>Hemiptera</taxon>
        <taxon>Heteroptera</taxon>
        <taxon>Panheteroptera</taxon>
        <taxon>Cimicomorpha</taxon>
        <taxon>Reduviidae</taxon>
        <taxon>Harpactorinae</taxon>
        <taxon>Harpactorini</taxon>
        <taxon>Rhynocoris</taxon>
    </lineage>
</organism>
<gene>
    <name evidence="1" type="ORF">O3M35_001047</name>
</gene>
<dbReference type="Gene3D" id="3.40.630.30">
    <property type="match status" value="1"/>
</dbReference>
<dbReference type="EMBL" id="JAPXFL010000001">
    <property type="protein sequence ID" value="KAK9512673.1"/>
    <property type="molecule type" value="Genomic_DNA"/>
</dbReference>
<proteinExistence type="predicted"/>
<evidence type="ECO:0000313" key="1">
    <source>
        <dbReference type="EMBL" id="KAK9512673.1"/>
    </source>
</evidence>
<dbReference type="PANTHER" id="PTHR20905">
    <property type="entry name" value="N-ACETYLTRANSFERASE-RELATED"/>
    <property type="match status" value="1"/>
</dbReference>
<comment type="caution">
    <text evidence="1">The sequence shown here is derived from an EMBL/GenBank/DDBJ whole genome shotgun (WGS) entry which is preliminary data.</text>
</comment>
<evidence type="ECO:0008006" key="3">
    <source>
        <dbReference type="Google" id="ProtNLM"/>
    </source>
</evidence>
<protein>
    <recommendedName>
        <fullName evidence="3">N-acetyltransferase domain-containing protein</fullName>
    </recommendedName>
</protein>
<dbReference type="AlphaFoldDB" id="A0AAW1DST0"/>
<dbReference type="PANTHER" id="PTHR20905:SF32">
    <property type="entry name" value="ARYLALKYLAMINE N-ACETYLTRANSFERASE-LIKE 7, ISOFORM A"/>
    <property type="match status" value="1"/>
</dbReference>
<sequence length="234" mass="26845">MSSRLEFGKFEAIKNGVKLNYKIQTVTPDLIDGVMDLMVTHFLPREPMSSYLRIYEIPENLEKIKAFWRMSMESGASLVALEDTDDGRINIVGANTTMVSEKKDEEQLFQQMVMDDENDFNKILRALYDVSKRANIYDKYSIDKYLSAFGLTVHPNYHGYQIGFRLLECRKPLCESLGLSVTGTSFTAQNSQYLAKKVGFVTLAELDYKTFKINDKLAFPNLEGDIKYMALKYN</sequence>
<accession>A0AAW1DST0</accession>
<dbReference type="InterPro" id="IPR016181">
    <property type="entry name" value="Acyl_CoA_acyltransferase"/>
</dbReference>